<protein>
    <recommendedName>
        <fullName evidence="3">Urease accessory protein UreF</fullName>
    </recommendedName>
</protein>
<dbReference type="InterPro" id="IPR002639">
    <property type="entry name" value="UreF"/>
</dbReference>
<evidence type="ECO:0000313" key="4">
    <source>
        <dbReference type="EMBL" id="PPE75341.1"/>
    </source>
</evidence>
<dbReference type="PANTHER" id="PTHR33620">
    <property type="entry name" value="UREASE ACCESSORY PROTEIN F"/>
    <property type="match status" value="1"/>
</dbReference>
<gene>
    <name evidence="3" type="primary">ureF</name>
    <name evidence="4" type="ORF">C3942_00105</name>
</gene>
<dbReference type="InterPro" id="IPR038277">
    <property type="entry name" value="UreF_sf"/>
</dbReference>
<reference evidence="4 5" key="1">
    <citation type="submission" date="2018-02" db="EMBL/GenBank/DDBJ databases">
        <title>Genome sequencing of Solimonas sp. HR-BB.</title>
        <authorList>
            <person name="Lee Y."/>
            <person name="Jeon C.O."/>
        </authorList>
    </citation>
    <scope>NUCLEOTIDE SEQUENCE [LARGE SCALE GENOMIC DNA]</scope>
    <source>
        <strain evidence="4 5">HR-BB</strain>
    </source>
</reference>
<proteinExistence type="inferred from homology"/>
<dbReference type="Proteomes" id="UP000238220">
    <property type="component" value="Unassembled WGS sequence"/>
</dbReference>
<evidence type="ECO:0000256" key="2">
    <source>
        <dbReference type="ARBA" id="ARBA00023186"/>
    </source>
</evidence>
<evidence type="ECO:0000256" key="3">
    <source>
        <dbReference type="HAMAP-Rule" id="MF_01385"/>
    </source>
</evidence>
<dbReference type="PANTHER" id="PTHR33620:SF1">
    <property type="entry name" value="UREASE ACCESSORY PROTEIN F"/>
    <property type="match status" value="1"/>
</dbReference>
<sequence length="214" mass="23114">MGALLQLSSPALPVGAFSYSQVLESAIDKAIVTDAASAQAWIADSLKLVLGRYEAPVWCRLRAAWDARDLVGFSTWNGEFIASRETRELRAETLQMGYSLRQLLLATGNADIPGGDLCFPAAHACASALWGLSPPLALYGYLYGWLENQVMSALKAVPLGQVAGQKLLLAVRPRISGVVEGAFAIRDEDLSTQAPMLGLLSSQHETQYSRLFRS</sequence>
<dbReference type="EMBL" id="PSNW01000001">
    <property type="protein sequence ID" value="PPE75341.1"/>
    <property type="molecule type" value="Genomic_DNA"/>
</dbReference>
<comment type="subunit">
    <text evidence="3">UreD, UreF and UreG form a complex that acts as a GTP-hydrolysis-dependent molecular chaperone, activating the urease apoprotein by helping to assemble the nickel containing metallocenter of UreC. The UreE protein probably delivers the nickel.</text>
</comment>
<dbReference type="AlphaFoldDB" id="A0A2S5TK55"/>
<evidence type="ECO:0000256" key="1">
    <source>
        <dbReference type="ARBA" id="ARBA00022988"/>
    </source>
</evidence>
<keyword evidence="5" id="KW-1185">Reference proteome</keyword>
<keyword evidence="2 3" id="KW-0143">Chaperone</keyword>
<organism evidence="4 5">
    <name type="scientific">Solimonas fluminis</name>
    <dbReference type="NCBI Taxonomy" id="2086571"/>
    <lineage>
        <taxon>Bacteria</taxon>
        <taxon>Pseudomonadati</taxon>
        <taxon>Pseudomonadota</taxon>
        <taxon>Gammaproteobacteria</taxon>
        <taxon>Nevskiales</taxon>
        <taxon>Nevskiaceae</taxon>
        <taxon>Solimonas</taxon>
    </lineage>
</organism>
<keyword evidence="3" id="KW-0963">Cytoplasm</keyword>
<dbReference type="GO" id="GO:0005737">
    <property type="term" value="C:cytoplasm"/>
    <property type="evidence" value="ECO:0007669"/>
    <property type="project" value="UniProtKB-SubCell"/>
</dbReference>
<dbReference type="PIRSF" id="PIRSF009467">
    <property type="entry name" value="Ureas_acces_UreF"/>
    <property type="match status" value="1"/>
</dbReference>
<accession>A0A2S5TK55</accession>
<dbReference type="OrthoDB" id="9798772at2"/>
<comment type="caution">
    <text evidence="4">The sequence shown here is derived from an EMBL/GenBank/DDBJ whole genome shotgun (WGS) entry which is preliminary data.</text>
</comment>
<name>A0A2S5TK55_9GAMM</name>
<dbReference type="RefSeq" id="WP_104228307.1">
    <property type="nucleotide sequence ID" value="NZ_PSNW01000001.1"/>
</dbReference>
<dbReference type="HAMAP" id="MF_01385">
    <property type="entry name" value="UreF"/>
    <property type="match status" value="1"/>
</dbReference>
<dbReference type="GO" id="GO:0016151">
    <property type="term" value="F:nickel cation binding"/>
    <property type="evidence" value="ECO:0007669"/>
    <property type="project" value="UniProtKB-UniRule"/>
</dbReference>
<keyword evidence="1 3" id="KW-0996">Nickel insertion</keyword>
<dbReference type="Gene3D" id="1.10.4190.10">
    <property type="entry name" value="Urease accessory protein UreF"/>
    <property type="match status" value="1"/>
</dbReference>
<comment type="subcellular location">
    <subcellularLocation>
        <location evidence="3">Cytoplasm</location>
    </subcellularLocation>
</comment>
<dbReference type="Pfam" id="PF01730">
    <property type="entry name" value="UreF"/>
    <property type="match status" value="1"/>
</dbReference>
<comment type="similarity">
    <text evidence="3">Belongs to the UreF family.</text>
</comment>
<evidence type="ECO:0000313" key="5">
    <source>
        <dbReference type="Proteomes" id="UP000238220"/>
    </source>
</evidence>
<comment type="function">
    <text evidence="3">Required for maturation of urease via the functional incorporation of the urease nickel metallocenter.</text>
</comment>